<keyword evidence="2" id="KW-1133">Transmembrane helix</keyword>
<keyword evidence="2" id="KW-0472">Membrane</keyword>
<reference evidence="3 4" key="1">
    <citation type="submission" date="2020-07" db="EMBL/GenBank/DDBJ databases">
        <title>The yeast mating-type switching endonuclease HO is a domesticated member of an unorthodox homing genetic element family.</title>
        <authorList>
            <person name="Coughlan A.Y."/>
            <person name="Lombardi L."/>
            <person name="Braun-Galleani S."/>
            <person name="Martos A.R."/>
            <person name="Galeote V."/>
            <person name="Bigey F."/>
            <person name="Dequin S."/>
            <person name="Byrne K.P."/>
            <person name="Wolfe K.H."/>
        </authorList>
    </citation>
    <scope>NUCLEOTIDE SEQUENCE [LARGE SCALE GENOMIC DNA]</scope>
    <source>
        <strain evidence="3 4">NRRL Y-6702</strain>
    </source>
</reference>
<dbReference type="GeneID" id="59238032"/>
<dbReference type="Proteomes" id="UP000509704">
    <property type="component" value="Chromosome 7"/>
</dbReference>
<proteinExistence type="predicted"/>
<evidence type="ECO:0000313" key="3">
    <source>
        <dbReference type="EMBL" id="QLG74249.1"/>
    </source>
</evidence>
<accession>A0A7H9B8E0</accession>
<protein>
    <submittedName>
        <fullName evidence="3">Uncharacterized protein</fullName>
    </submittedName>
</protein>
<gene>
    <name evidence="3" type="ORF">HG535_0G01330</name>
</gene>
<feature type="compositionally biased region" description="Polar residues" evidence="1">
    <location>
        <begin position="112"/>
        <end position="123"/>
    </location>
</feature>
<keyword evidence="2" id="KW-0812">Transmembrane</keyword>
<dbReference type="KEGG" id="zmk:HG535_0G01330"/>
<evidence type="ECO:0000313" key="4">
    <source>
        <dbReference type="Proteomes" id="UP000509704"/>
    </source>
</evidence>
<feature type="region of interest" description="Disordered" evidence="1">
    <location>
        <begin position="96"/>
        <end position="139"/>
    </location>
</feature>
<sequence>MESHSLNTPAGYLPTKKSQLVSQARIAKINELYKRKNKEHRDSVVSNNSTSVLSNTTNSNDCAPVFGLKYKPNNNGYHLDEPTATVKQEVSEPNLFNFTVPPQQPSPSTSSDVGTSDNRQQKLQNRRPVVHNEDDDEDYEAELKFTPRLKSRRSLIISSNLGDSDGDFENEMPERLRRPAHGSSSRNRRLSLKKALGDPLPLPYVNKDFENSSNGNDTVLTDEAFNEKRRLIEKKWRYLVSPGKRVAESRFKENKEYHDSNNSPFSIFKSELSASSSNSALATGSHEIMKSLKEEIISNRDKLDRIVDLLNNQNKIRTTNSNYSEYSFWIFCIILLIFFNIYVYYY</sequence>
<dbReference type="RefSeq" id="XP_037145974.1">
    <property type="nucleotide sequence ID" value="XM_037290079.1"/>
</dbReference>
<name>A0A7H9B8E0_ZYGMR</name>
<feature type="transmembrane region" description="Helical" evidence="2">
    <location>
        <begin position="326"/>
        <end position="345"/>
    </location>
</feature>
<organism evidence="3 4">
    <name type="scientific">Zygotorulaspora mrakii</name>
    <name type="common">Zygosaccharomyces mrakii</name>
    <dbReference type="NCBI Taxonomy" id="42260"/>
    <lineage>
        <taxon>Eukaryota</taxon>
        <taxon>Fungi</taxon>
        <taxon>Dikarya</taxon>
        <taxon>Ascomycota</taxon>
        <taxon>Saccharomycotina</taxon>
        <taxon>Saccharomycetes</taxon>
        <taxon>Saccharomycetales</taxon>
        <taxon>Saccharomycetaceae</taxon>
        <taxon>Zygotorulaspora</taxon>
    </lineage>
</organism>
<evidence type="ECO:0000256" key="2">
    <source>
        <dbReference type="SAM" id="Phobius"/>
    </source>
</evidence>
<feature type="region of interest" description="Disordered" evidence="1">
    <location>
        <begin position="159"/>
        <end position="188"/>
    </location>
</feature>
<dbReference type="AlphaFoldDB" id="A0A7H9B8E0"/>
<evidence type="ECO:0000256" key="1">
    <source>
        <dbReference type="SAM" id="MobiDB-lite"/>
    </source>
</evidence>
<dbReference type="OrthoDB" id="4053921at2759"/>
<dbReference type="EMBL" id="CP058610">
    <property type="protein sequence ID" value="QLG74249.1"/>
    <property type="molecule type" value="Genomic_DNA"/>
</dbReference>
<feature type="region of interest" description="Disordered" evidence="1">
    <location>
        <begin position="37"/>
        <end position="58"/>
    </location>
</feature>
<feature type="compositionally biased region" description="Low complexity" evidence="1">
    <location>
        <begin position="44"/>
        <end position="58"/>
    </location>
</feature>
<keyword evidence="4" id="KW-1185">Reference proteome</keyword>